<accession>A0A8I1WA45</accession>
<feature type="non-terminal residue" evidence="2">
    <location>
        <position position="71"/>
    </location>
</feature>
<proteinExistence type="predicted"/>
<feature type="transmembrane region" description="Helical" evidence="1">
    <location>
        <begin position="12"/>
        <end position="33"/>
    </location>
</feature>
<evidence type="ECO:0000256" key="1">
    <source>
        <dbReference type="SAM" id="Phobius"/>
    </source>
</evidence>
<dbReference type="Proteomes" id="UP000664658">
    <property type="component" value="Unassembled WGS sequence"/>
</dbReference>
<keyword evidence="1" id="KW-0812">Transmembrane</keyword>
<keyword evidence="1" id="KW-0472">Membrane</keyword>
<name>A0A8I1WA45_PLESH</name>
<gene>
    <name evidence="2" type="ORF">J2R62_18565</name>
</gene>
<feature type="transmembrane region" description="Helical" evidence="1">
    <location>
        <begin position="45"/>
        <end position="63"/>
    </location>
</feature>
<reference evidence="2" key="1">
    <citation type="submission" date="2021-03" db="EMBL/GenBank/DDBJ databases">
        <title>Plesiomonas shigelloides zfcc0051, isolated from zebrafish feces.</title>
        <authorList>
            <person name="Vanderhoek Z."/>
            <person name="Gaulke C."/>
        </authorList>
    </citation>
    <scope>NUCLEOTIDE SEQUENCE</scope>
    <source>
        <strain evidence="2">Zfcc0051</strain>
    </source>
</reference>
<organism evidence="2 3">
    <name type="scientific">Plesiomonas shigelloides</name>
    <name type="common">Aeromonas shigelloides</name>
    <dbReference type="NCBI Taxonomy" id="703"/>
    <lineage>
        <taxon>Bacteria</taxon>
        <taxon>Pseudomonadati</taxon>
        <taxon>Pseudomonadota</taxon>
        <taxon>Gammaproteobacteria</taxon>
        <taxon>Enterobacterales</taxon>
        <taxon>Enterobacteriaceae</taxon>
        <taxon>Plesiomonas</taxon>
    </lineage>
</organism>
<evidence type="ECO:0000313" key="2">
    <source>
        <dbReference type="EMBL" id="MBO1110118.1"/>
    </source>
</evidence>
<protein>
    <submittedName>
        <fullName evidence="2">Histidine-histamine antiporter</fullName>
    </submittedName>
</protein>
<keyword evidence="1" id="KW-1133">Transmembrane helix</keyword>
<dbReference type="AlphaFoldDB" id="A0A8I1WA45"/>
<comment type="caution">
    <text evidence="2">The sequence shown here is derived from an EMBL/GenBank/DDBJ whole genome shotgun (WGS) entry which is preliminary data.</text>
</comment>
<sequence length="71" mass="7491">MSDMSVYQAHKIGVLALTLVTASNMMGSGVFMLQTNLAGIGSISIYGWLITIVGVMSLALVFAKTSLIKPK</sequence>
<evidence type="ECO:0000313" key="3">
    <source>
        <dbReference type="Proteomes" id="UP000664658"/>
    </source>
</evidence>
<dbReference type="EMBL" id="JAFNAA010000329">
    <property type="protein sequence ID" value="MBO1110118.1"/>
    <property type="molecule type" value="Genomic_DNA"/>
</dbReference>